<dbReference type="GO" id="GO:0005737">
    <property type="term" value="C:cytoplasm"/>
    <property type="evidence" value="ECO:0007669"/>
    <property type="project" value="UniProtKB-SubCell"/>
</dbReference>
<keyword evidence="2 3" id="KW-0648">Protein biosynthesis</keyword>
<sequence>MLDQIIKKLQEKMEKVVVEFREEMQKLRTSRASSASVESVLVEQYGSKMPLRQLASITIPQANLIQITPWDKNSLSSIEIALRNVDLGGSPTNDGVNIRITIPPLTGERREQLVRLLKQQSEEAKVILRQAREEALKEIQAKVKNKELSEDDLYRGKEILDKTIHEFNSEIDEISKSKETEIGG</sequence>
<organism evidence="5 6">
    <name type="scientific">Candidatus Berkelbacteria bacterium CG03_land_8_20_14_0_80_40_36</name>
    <dbReference type="NCBI Taxonomy" id="1974509"/>
    <lineage>
        <taxon>Bacteria</taxon>
        <taxon>Candidatus Berkelbacteria</taxon>
    </lineage>
</organism>
<dbReference type="SUPFAM" id="SSF55194">
    <property type="entry name" value="Ribosome recycling factor, RRF"/>
    <property type="match status" value="1"/>
</dbReference>
<comment type="function">
    <text evidence="3">Responsible for the release of ribosomes from messenger RNA at the termination of protein biosynthesis. May increase the efficiency of translation by recycling ribosomes from one round of translation to another.</text>
</comment>
<comment type="caution">
    <text evidence="5">The sequence shown here is derived from an EMBL/GenBank/DDBJ whole genome shotgun (WGS) entry which is preliminary data.</text>
</comment>
<evidence type="ECO:0000259" key="4">
    <source>
        <dbReference type="Pfam" id="PF01765"/>
    </source>
</evidence>
<dbReference type="InterPro" id="IPR023584">
    <property type="entry name" value="Ribosome_recyc_fac_dom"/>
</dbReference>
<keyword evidence="3" id="KW-0963">Cytoplasm</keyword>
<feature type="domain" description="Ribosome recycling factor" evidence="4">
    <location>
        <begin position="20"/>
        <end position="182"/>
    </location>
</feature>
<comment type="similarity">
    <text evidence="1 3">Belongs to the RRF family.</text>
</comment>
<dbReference type="CDD" id="cd00520">
    <property type="entry name" value="RRF"/>
    <property type="match status" value="1"/>
</dbReference>
<protein>
    <recommendedName>
        <fullName evidence="3">Ribosome-recycling factor</fullName>
        <shortName evidence="3">RRF</shortName>
    </recommendedName>
    <alternativeName>
        <fullName evidence="3">Ribosome-releasing factor</fullName>
    </alternativeName>
</protein>
<dbReference type="NCBIfam" id="TIGR00496">
    <property type="entry name" value="frr"/>
    <property type="match status" value="1"/>
</dbReference>
<dbReference type="GO" id="GO:0006415">
    <property type="term" value="P:translational termination"/>
    <property type="evidence" value="ECO:0007669"/>
    <property type="project" value="UniProtKB-UniRule"/>
</dbReference>
<dbReference type="Gene3D" id="1.10.132.20">
    <property type="entry name" value="Ribosome-recycling factor"/>
    <property type="match status" value="1"/>
</dbReference>
<evidence type="ECO:0000256" key="2">
    <source>
        <dbReference type="ARBA" id="ARBA00022917"/>
    </source>
</evidence>
<name>A0A2M7CI44_9BACT</name>
<comment type="subcellular location">
    <subcellularLocation>
        <location evidence="3">Cytoplasm</location>
    </subcellularLocation>
</comment>
<dbReference type="PANTHER" id="PTHR20982:SF3">
    <property type="entry name" value="MITOCHONDRIAL RIBOSOME RECYCLING FACTOR PSEUDO 1"/>
    <property type="match status" value="1"/>
</dbReference>
<dbReference type="InterPro" id="IPR002661">
    <property type="entry name" value="Ribosome_recyc_fac"/>
</dbReference>
<evidence type="ECO:0000256" key="3">
    <source>
        <dbReference type="HAMAP-Rule" id="MF_00040"/>
    </source>
</evidence>
<dbReference type="Proteomes" id="UP000229966">
    <property type="component" value="Unassembled WGS sequence"/>
</dbReference>
<dbReference type="HAMAP" id="MF_00040">
    <property type="entry name" value="RRF"/>
    <property type="match status" value="1"/>
</dbReference>
<dbReference type="EMBL" id="PEUM01000062">
    <property type="protein sequence ID" value="PIV25315.1"/>
    <property type="molecule type" value="Genomic_DNA"/>
</dbReference>
<dbReference type="Pfam" id="PF01765">
    <property type="entry name" value="RRF"/>
    <property type="match status" value="1"/>
</dbReference>
<evidence type="ECO:0000313" key="6">
    <source>
        <dbReference type="Proteomes" id="UP000229966"/>
    </source>
</evidence>
<dbReference type="PANTHER" id="PTHR20982">
    <property type="entry name" value="RIBOSOME RECYCLING FACTOR"/>
    <property type="match status" value="1"/>
</dbReference>
<dbReference type="AlphaFoldDB" id="A0A2M7CI44"/>
<evidence type="ECO:0000313" key="5">
    <source>
        <dbReference type="EMBL" id="PIV25315.1"/>
    </source>
</evidence>
<proteinExistence type="inferred from homology"/>
<gene>
    <name evidence="3" type="primary">frr</name>
    <name evidence="5" type="ORF">COS38_02275</name>
</gene>
<dbReference type="GO" id="GO:0043023">
    <property type="term" value="F:ribosomal large subunit binding"/>
    <property type="evidence" value="ECO:0007669"/>
    <property type="project" value="TreeGrafter"/>
</dbReference>
<accession>A0A2M7CI44</accession>
<reference evidence="6" key="1">
    <citation type="submission" date="2017-09" db="EMBL/GenBank/DDBJ databases">
        <title>Depth-based differentiation of microbial function through sediment-hosted aquifers and enrichment of novel symbionts in the deep terrestrial subsurface.</title>
        <authorList>
            <person name="Probst A.J."/>
            <person name="Ladd B."/>
            <person name="Jarett J.K."/>
            <person name="Geller-Mcgrath D.E."/>
            <person name="Sieber C.M.K."/>
            <person name="Emerson J.B."/>
            <person name="Anantharaman K."/>
            <person name="Thomas B.C."/>
            <person name="Malmstrom R."/>
            <person name="Stieglmeier M."/>
            <person name="Klingl A."/>
            <person name="Woyke T."/>
            <person name="Ryan C.M."/>
            <person name="Banfield J.F."/>
        </authorList>
    </citation>
    <scope>NUCLEOTIDE SEQUENCE [LARGE SCALE GENOMIC DNA]</scope>
</reference>
<dbReference type="InterPro" id="IPR036191">
    <property type="entry name" value="RRF_sf"/>
</dbReference>
<evidence type="ECO:0000256" key="1">
    <source>
        <dbReference type="ARBA" id="ARBA00005912"/>
    </source>
</evidence>
<dbReference type="Gene3D" id="3.30.1360.40">
    <property type="match status" value="1"/>
</dbReference>
<dbReference type="FunFam" id="3.30.1360.40:FF:000001">
    <property type="entry name" value="Ribosome-recycling factor"/>
    <property type="match status" value="1"/>
</dbReference>